<dbReference type="Proteomes" id="UP000299102">
    <property type="component" value="Unassembled WGS sequence"/>
</dbReference>
<gene>
    <name evidence="2" type="ORF">EVAR_38925_1</name>
</gene>
<proteinExistence type="predicted"/>
<reference evidence="2 3" key="1">
    <citation type="journal article" date="2019" name="Commun. Biol.">
        <title>The bagworm genome reveals a unique fibroin gene that provides high tensile strength.</title>
        <authorList>
            <person name="Kono N."/>
            <person name="Nakamura H."/>
            <person name="Ohtoshi R."/>
            <person name="Tomita M."/>
            <person name="Numata K."/>
            <person name="Arakawa K."/>
        </authorList>
    </citation>
    <scope>NUCLEOTIDE SEQUENCE [LARGE SCALE GENOMIC DNA]</scope>
</reference>
<protein>
    <submittedName>
        <fullName evidence="2">Uncharacterized protein</fullName>
    </submittedName>
</protein>
<name>A0A4C1ZSN5_EUMVA</name>
<sequence>MRSRLSCARCWNDRRDGSPLWMVLAILPRTDDAKKIFNSLRVVCGLSGIRVEAPFKKAAPVNATGAKYGHTAAVSLDPRCVKCLVPLDQRVPAHSGVGRNPPVLTAANNIRPIIGDARRLPNSCPGGRLITRGPLAPPSPGIWKTSRHSRV</sequence>
<feature type="region of interest" description="Disordered" evidence="1">
    <location>
        <begin position="128"/>
        <end position="151"/>
    </location>
</feature>
<evidence type="ECO:0000313" key="3">
    <source>
        <dbReference type="Proteomes" id="UP000299102"/>
    </source>
</evidence>
<dbReference type="OrthoDB" id="8446474at2759"/>
<accession>A0A4C1ZSN5</accession>
<dbReference type="AlphaFoldDB" id="A0A4C1ZSN5"/>
<dbReference type="EMBL" id="BGZK01002049">
    <property type="protein sequence ID" value="GBP90019.1"/>
    <property type="molecule type" value="Genomic_DNA"/>
</dbReference>
<organism evidence="2 3">
    <name type="scientific">Eumeta variegata</name>
    <name type="common">Bagworm moth</name>
    <name type="synonym">Eumeta japonica</name>
    <dbReference type="NCBI Taxonomy" id="151549"/>
    <lineage>
        <taxon>Eukaryota</taxon>
        <taxon>Metazoa</taxon>
        <taxon>Ecdysozoa</taxon>
        <taxon>Arthropoda</taxon>
        <taxon>Hexapoda</taxon>
        <taxon>Insecta</taxon>
        <taxon>Pterygota</taxon>
        <taxon>Neoptera</taxon>
        <taxon>Endopterygota</taxon>
        <taxon>Lepidoptera</taxon>
        <taxon>Glossata</taxon>
        <taxon>Ditrysia</taxon>
        <taxon>Tineoidea</taxon>
        <taxon>Psychidae</taxon>
        <taxon>Oiketicinae</taxon>
        <taxon>Eumeta</taxon>
    </lineage>
</organism>
<comment type="caution">
    <text evidence="2">The sequence shown here is derived from an EMBL/GenBank/DDBJ whole genome shotgun (WGS) entry which is preliminary data.</text>
</comment>
<evidence type="ECO:0000256" key="1">
    <source>
        <dbReference type="SAM" id="MobiDB-lite"/>
    </source>
</evidence>
<evidence type="ECO:0000313" key="2">
    <source>
        <dbReference type="EMBL" id="GBP90019.1"/>
    </source>
</evidence>
<keyword evidence="3" id="KW-1185">Reference proteome</keyword>